<dbReference type="AlphaFoldDB" id="G2EGZ8"/>
<keyword evidence="1" id="KW-0472">Membrane</keyword>
<dbReference type="OrthoDB" id="1004942at2"/>
<dbReference type="eggNOG" id="ENOG502ZB72">
    <property type="taxonomic scope" value="Bacteria"/>
</dbReference>
<evidence type="ECO:0008006" key="4">
    <source>
        <dbReference type="Google" id="ProtNLM"/>
    </source>
</evidence>
<keyword evidence="1" id="KW-0812">Transmembrane</keyword>
<evidence type="ECO:0000256" key="1">
    <source>
        <dbReference type="SAM" id="Phobius"/>
    </source>
</evidence>
<organism evidence="2 3">
    <name type="scientific">Bizionia argentinensis JUB59</name>
    <dbReference type="NCBI Taxonomy" id="1046627"/>
    <lineage>
        <taxon>Bacteria</taxon>
        <taxon>Pseudomonadati</taxon>
        <taxon>Bacteroidota</taxon>
        <taxon>Flavobacteriia</taxon>
        <taxon>Flavobacteriales</taxon>
        <taxon>Flavobacteriaceae</taxon>
        <taxon>Bizionia</taxon>
    </lineage>
</organism>
<gene>
    <name evidence="2" type="ORF">BZARG_385</name>
</gene>
<dbReference type="Proteomes" id="UP000003730">
    <property type="component" value="Unassembled WGS sequence"/>
</dbReference>
<keyword evidence="1" id="KW-1133">Transmembrane helix</keyword>
<dbReference type="EMBL" id="AFXZ01000067">
    <property type="protein sequence ID" value="EGV42210.1"/>
    <property type="molecule type" value="Genomic_DNA"/>
</dbReference>
<feature type="transmembrane region" description="Helical" evidence="1">
    <location>
        <begin position="12"/>
        <end position="32"/>
    </location>
</feature>
<accession>G2EGZ8</accession>
<proteinExistence type="predicted"/>
<sequence length="424" mass="47506">MFWFKLKAGALQLTLFITVVIALLLTAFILFIQTHKRFNIQTDFIIETAKNTDSGISHALNNIVPLNDTTSINLNGEDFKTLNVHREFWGVFEKVTTISKIKKNIFKRTALIGAAQSKNNRTVLYVQDNNKPLVLVGNTKIEGVAYLPKRGVKNGNISGHSYYGSQLIYGPTKTSTRLPKIFSETKTQIKEIENLISKIEQNQFINLKVDGSYKNSFLKPVQVIFSNETIVLNAIQLTGNIIVQSKAKIIINASCTLKDIVLIAPEIEIKNNVKGNFQAIASKNILVGNNVLLEYPSALALTGNVAEKPTNLNLIENNRIIIDDDTIIKGLVLYLGVSKPNNHDVQVELKEKSKIIGEVYCNQNLELKGTVFGTVYTNNFIARQFGSIYQNHIYNGKIKVSELPEKYVGLPFNNSKKSVLKWLY</sequence>
<name>G2EGZ8_9FLAO</name>
<dbReference type="RefSeq" id="WP_008639656.1">
    <property type="nucleotide sequence ID" value="NZ_AFXZ01000067.1"/>
</dbReference>
<evidence type="ECO:0000313" key="3">
    <source>
        <dbReference type="Proteomes" id="UP000003730"/>
    </source>
</evidence>
<reference evidence="2 3" key="1">
    <citation type="journal article" date="2008" name="Int. J. Syst. Evol. Microbiol.">
        <title>Bizionia argentinensis sp. nov., isolated from surface marine water in Antarctica.</title>
        <authorList>
            <person name="Bercovich A."/>
            <person name="Vazquez S.C."/>
            <person name="Yankilevich P."/>
            <person name="Coria S.H."/>
            <person name="Foti M."/>
            <person name="Hernandez E."/>
            <person name="Vidal A."/>
            <person name="Ruberto L."/>
            <person name="Melo C."/>
            <person name="Marenssi S."/>
            <person name="Criscuolo M."/>
            <person name="Memoli M."/>
            <person name="Arguelles M."/>
            <person name="Mac Cormack W.P."/>
        </authorList>
    </citation>
    <scope>NUCLEOTIDE SEQUENCE [LARGE SCALE GENOMIC DNA]</scope>
    <source>
        <strain evidence="2 3">JUB59</strain>
    </source>
</reference>
<dbReference type="STRING" id="1046627.BZARG_385"/>
<comment type="caution">
    <text evidence="2">The sequence shown here is derived from an EMBL/GenBank/DDBJ whole genome shotgun (WGS) entry which is preliminary data.</text>
</comment>
<protein>
    <recommendedName>
        <fullName evidence="4">Polymer-forming cytoskeletal protein</fullName>
    </recommendedName>
</protein>
<evidence type="ECO:0000313" key="2">
    <source>
        <dbReference type="EMBL" id="EGV42210.1"/>
    </source>
</evidence>
<dbReference type="PATRIC" id="fig|1046627.3.peg.2776"/>
<keyword evidence="3" id="KW-1185">Reference proteome</keyword>